<feature type="domain" description="Homeobox" evidence="10">
    <location>
        <begin position="397"/>
        <end position="460"/>
    </location>
</feature>
<comment type="subcellular location">
    <subcellularLocation>
        <location evidence="1 8">Nucleus</location>
    </subcellularLocation>
</comment>
<dbReference type="SMART" id="SM00574">
    <property type="entry name" value="POX"/>
    <property type="match status" value="1"/>
</dbReference>
<organism evidence="11 12">
    <name type="scientific">Lithocarpus litseifolius</name>
    <dbReference type="NCBI Taxonomy" id="425828"/>
    <lineage>
        <taxon>Eukaryota</taxon>
        <taxon>Viridiplantae</taxon>
        <taxon>Streptophyta</taxon>
        <taxon>Embryophyta</taxon>
        <taxon>Tracheophyta</taxon>
        <taxon>Spermatophyta</taxon>
        <taxon>Magnoliopsida</taxon>
        <taxon>eudicotyledons</taxon>
        <taxon>Gunneridae</taxon>
        <taxon>Pentapetalae</taxon>
        <taxon>rosids</taxon>
        <taxon>fabids</taxon>
        <taxon>Fagales</taxon>
        <taxon>Fagaceae</taxon>
        <taxon>Lithocarpus</taxon>
    </lineage>
</organism>
<dbReference type="Gene3D" id="1.10.10.60">
    <property type="entry name" value="Homeodomain-like"/>
    <property type="match status" value="1"/>
</dbReference>
<dbReference type="AlphaFoldDB" id="A0AAW2CR08"/>
<keyword evidence="12" id="KW-1185">Reference proteome</keyword>
<keyword evidence="3" id="KW-0805">Transcription regulation</keyword>
<evidence type="ECO:0000313" key="12">
    <source>
        <dbReference type="Proteomes" id="UP001459277"/>
    </source>
</evidence>
<comment type="caution">
    <text evidence="11">The sequence shown here is derived from an EMBL/GenBank/DDBJ whole genome shotgun (WGS) entry which is preliminary data.</text>
</comment>
<feature type="region of interest" description="Disordered" evidence="9">
    <location>
        <begin position="473"/>
        <end position="504"/>
    </location>
</feature>
<evidence type="ECO:0000259" key="10">
    <source>
        <dbReference type="PROSITE" id="PS50071"/>
    </source>
</evidence>
<evidence type="ECO:0000256" key="6">
    <source>
        <dbReference type="ARBA" id="ARBA00023163"/>
    </source>
</evidence>
<dbReference type="Pfam" id="PF05920">
    <property type="entry name" value="Homeobox_KN"/>
    <property type="match status" value="1"/>
</dbReference>
<dbReference type="EMBL" id="JAZDWU010000006">
    <property type="protein sequence ID" value="KAK9999184.1"/>
    <property type="molecule type" value="Genomic_DNA"/>
</dbReference>
<dbReference type="GO" id="GO:0003677">
    <property type="term" value="F:DNA binding"/>
    <property type="evidence" value="ECO:0007669"/>
    <property type="project" value="UniProtKB-UniRule"/>
</dbReference>
<dbReference type="PANTHER" id="PTHR11850">
    <property type="entry name" value="HOMEOBOX PROTEIN TRANSCRIPTION FACTORS"/>
    <property type="match status" value="1"/>
</dbReference>
<evidence type="ECO:0000256" key="5">
    <source>
        <dbReference type="ARBA" id="ARBA00023155"/>
    </source>
</evidence>
<sequence>MATYFHSEIQANTGSDGLHTLYLMNPNPNPNYVPYSDSQNQHSAPNILFLNPAASITNALNPSTLSHAPPQNQHLVGIPLAANNSNDPSRQSLLGQQEIPALHAISAPRVHYNLWGPLMDQAASVTVASSSGSGPEMGFRGLGPSLNQQQQQGLSLSLSSQQTAFYNNRSVLSAGGGSGGGEHDVPTSGEDLRVSGNSPSSVSAVSNGISGVQSVILGSKYLKAAQELLDDVVNVGNEIKVDSMEGNKDKMKMNKESTAVIGDDPGESSGAKQGAELTTAQRQELQMKKTKLVTMLDEVEQRYRQYHHQMHIVVSSFEQAAGFGSARSYTALALQTISKQFRCLKDTISSQIKATSKSLGEDQDCLGVKTEGGSRLKYVDQQLRQQRALQQLGMLQHNAWRPQRGLPERAVSVLRAWLFDHFLHPYPKDSDKVVLAKQTGLTRSQVSNWFINARVRLWKPMVEEMYLEEIKEHERNDSEDNINKRESNKEGSTTIAPADSTGATRLDQMKALQSKAENFTNQMASDPNEISNSSSMSKSSMGGSIQGHNSSGFHLIGLSDMQRSPKKPRSTSEFEKYSPNNLLSMDMEMKPEETSREISTSFGSDQRQAKDDYSLISGTHGGGFGAYPIGDIGRFNPEQLAQRFHGNAVSLTLGLPHCENLSLSGTQQSYLTHQNIHMGRRLEMGAGETDFCGINTPQPSHSNTGYDNIDIQNRKRFAAQLLPDFVA</sequence>
<feature type="compositionally biased region" description="Low complexity" evidence="9">
    <location>
        <begin position="142"/>
        <end position="153"/>
    </location>
</feature>
<proteinExistence type="inferred from homology"/>
<dbReference type="InterPro" id="IPR008422">
    <property type="entry name" value="KN_HD"/>
</dbReference>
<keyword evidence="6" id="KW-0804">Transcription</keyword>
<feature type="region of interest" description="Disordered" evidence="9">
    <location>
        <begin position="170"/>
        <end position="199"/>
    </location>
</feature>
<dbReference type="GO" id="GO:0006355">
    <property type="term" value="P:regulation of DNA-templated transcription"/>
    <property type="evidence" value="ECO:0007669"/>
    <property type="project" value="InterPro"/>
</dbReference>
<comment type="similarity">
    <text evidence="2">Belongs to the TALE/BELL homeobox family.</text>
</comment>
<dbReference type="GO" id="GO:0005634">
    <property type="term" value="C:nucleus"/>
    <property type="evidence" value="ECO:0007669"/>
    <property type="project" value="UniProtKB-SubCell"/>
</dbReference>
<dbReference type="Proteomes" id="UP001459277">
    <property type="component" value="Unassembled WGS sequence"/>
</dbReference>
<keyword evidence="7 8" id="KW-0539">Nucleus</keyword>
<feature type="compositionally biased region" description="Low complexity" evidence="9">
    <location>
        <begin position="531"/>
        <end position="543"/>
    </location>
</feature>
<dbReference type="InterPro" id="IPR001356">
    <property type="entry name" value="HD"/>
</dbReference>
<evidence type="ECO:0000256" key="2">
    <source>
        <dbReference type="ARBA" id="ARBA00006454"/>
    </source>
</evidence>
<dbReference type="CDD" id="cd00086">
    <property type="entry name" value="homeodomain"/>
    <property type="match status" value="1"/>
</dbReference>
<dbReference type="Pfam" id="PF07526">
    <property type="entry name" value="POX"/>
    <property type="match status" value="1"/>
</dbReference>
<keyword evidence="5 8" id="KW-0371">Homeobox</keyword>
<reference evidence="11 12" key="1">
    <citation type="submission" date="2024-01" db="EMBL/GenBank/DDBJ databases">
        <title>A telomere-to-telomere, gap-free genome of sweet tea (Lithocarpus litseifolius).</title>
        <authorList>
            <person name="Zhou J."/>
        </authorList>
    </citation>
    <scope>NUCLEOTIDE SEQUENCE [LARGE SCALE GENOMIC DNA]</scope>
    <source>
        <strain evidence="11">Zhou-2022a</strain>
        <tissue evidence="11">Leaf</tissue>
    </source>
</reference>
<evidence type="ECO:0000313" key="11">
    <source>
        <dbReference type="EMBL" id="KAK9999184.1"/>
    </source>
</evidence>
<feature type="compositionally biased region" description="Basic and acidic residues" evidence="9">
    <location>
        <begin position="181"/>
        <end position="193"/>
    </location>
</feature>
<feature type="compositionally biased region" description="Basic and acidic residues" evidence="9">
    <location>
        <begin position="473"/>
        <end position="489"/>
    </location>
</feature>
<gene>
    <name evidence="11" type="ORF">SO802_018787</name>
</gene>
<evidence type="ECO:0000256" key="4">
    <source>
        <dbReference type="ARBA" id="ARBA00023125"/>
    </source>
</evidence>
<evidence type="ECO:0000256" key="3">
    <source>
        <dbReference type="ARBA" id="ARBA00023015"/>
    </source>
</evidence>
<name>A0AAW2CR08_9ROSI</name>
<protein>
    <recommendedName>
        <fullName evidence="10">Homeobox domain-containing protein</fullName>
    </recommendedName>
</protein>
<dbReference type="SMART" id="SM00389">
    <property type="entry name" value="HOX"/>
    <property type="match status" value="1"/>
</dbReference>
<evidence type="ECO:0000256" key="9">
    <source>
        <dbReference type="SAM" id="MobiDB-lite"/>
    </source>
</evidence>
<dbReference type="InterPro" id="IPR050224">
    <property type="entry name" value="TALE_homeobox"/>
</dbReference>
<dbReference type="InterPro" id="IPR009057">
    <property type="entry name" value="Homeodomain-like_sf"/>
</dbReference>
<dbReference type="FunFam" id="1.10.10.60:FF:000117">
    <property type="entry name" value="BEL1-like homeodomain protein 9"/>
    <property type="match status" value="1"/>
</dbReference>
<feature type="compositionally biased region" description="Polar residues" evidence="9">
    <location>
        <begin position="520"/>
        <end position="530"/>
    </location>
</feature>
<evidence type="ECO:0000256" key="1">
    <source>
        <dbReference type="ARBA" id="ARBA00004123"/>
    </source>
</evidence>
<accession>A0AAW2CR08</accession>
<dbReference type="InterPro" id="IPR006563">
    <property type="entry name" value="POX_dom"/>
</dbReference>
<dbReference type="SUPFAM" id="SSF46689">
    <property type="entry name" value="Homeodomain-like"/>
    <property type="match status" value="1"/>
</dbReference>
<evidence type="ECO:0000256" key="7">
    <source>
        <dbReference type="ARBA" id="ARBA00023242"/>
    </source>
</evidence>
<keyword evidence="4 8" id="KW-0238">DNA-binding</keyword>
<feature type="DNA-binding region" description="Homeobox" evidence="8">
    <location>
        <begin position="399"/>
        <end position="461"/>
    </location>
</feature>
<feature type="region of interest" description="Disordered" evidence="9">
    <location>
        <begin position="520"/>
        <end position="556"/>
    </location>
</feature>
<dbReference type="PROSITE" id="PS50071">
    <property type="entry name" value="HOMEOBOX_2"/>
    <property type="match status" value="1"/>
</dbReference>
<feature type="region of interest" description="Disordered" evidence="9">
    <location>
        <begin position="129"/>
        <end position="153"/>
    </location>
</feature>
<evidence type="ECO:0000256" key="8">
    <source>
        <dbReference type="PROSITE-ProRule" id="PRU00108"/>
    </source>
</evidence>